<feature type="coiled-coil region" evidence="1">
    <location>
        <begin position="144"/>
        <end position="173"/>
    </location>
</feature>
<reference evidence="2 3" key="1">
    <citation type="submission" date="2024-04" db="EMBL/GenBank/DDBJ databases">
        <title>Tritrichomonas musculus Genome.</title>
        <authorList>
            <person name="Alves-Ferreira E."/>
            <person name="Grigg M."/>
            <person name="Lorenzi H."/>
            <person name="Galac M."/>
        </authorList>
    </citation>
    <scope>NUCLEOTIDE SEQUENCE [LARGE SCALE GENOMIC DNA]</scope>
    <source>
        <strain evidence="2 3">EAF2021</strain>
    </source>
</reference>
<keyword evidence="1" id="KW-0175">Coiled coil</keyword>
<gene>
    <name evidence="2" type="ORF">M9Y10_004370</name>
</gene>
<sequence length="195" mass="23901">MEIKEYFDQKKEFYQLFQEYIDCEGDSNDKYANLLAFFQKQKIGEDSNELVQLLRLLISFSNNHHRGPLFFSKIEKIIQHYEIQIKQTLSKSQLFQLFKKNKILLLFLIENKIMDVDKDIFKKMIHETMKKDKKFCHFFYPEIKSFIEEEIEEEEEEFEKKKKEENFEKYNKRKCAYKPTKSLTFSLFIKSYKQN</sequence>
<evidence type="ECO:0000313" key="2">
    <source>
        <dbReference type="EMBL" id="KAK8881626.1"/>
    </source>
</evidence>
<organism evidence="2 3">
    <name type="scientific">Tritrichomonas musculus</name>
    <dbReference type="NCBI Taxonomy" id="1915356"/>
    <lineage>
        <taxon>Eukaryota</taxon>
        <taxon>Metamonada</taxon>
        <taxon>Parabasalia</taxon>
        <taxon>Tritrichomonadida</taxon>
        <taxon>Tritrichomonadidae</taxon>
        <taxon>Tritrichomonas</taxon>
    </lineage>
</organism>
<proteinExistence type="predicted"/>
<dbReference type="Proteomes" id="UP001470230">
    <property type="component" value="Unassembled WGS sequence"/>
</dbReference>
<evidence type="ECO:0000256" key="1">
    <source>
        <dbReference type="SAM" id="Coils"/>
    </source>
</evidence>
<accession>A0ABR2JS83</accession>
<comment type="caution">
    <text evidence="2">The sequence shown here is derived from an EMBL/GenBank/DDBJ whole genome shotgun (WGS) entry which is preliminary data.</text>
</comment>
<keyword evidence="3" id="KW-1185">Reference proteome</keyword>
<dbReference type="EMBL" id="JAPFFF010000010">
    <property type="protein sequence ID" value="KAK8881626.1"/>
    <property type="molecule type" value="Genomic_DNA"/>
</dbReference>
<evidence type="ECO:0000313" key="3">
    <source>
        <dbReference type="Proteomes" id="UP001470230"/>
    </source>
</evidence>
<name>A0ABR2JS83_9EUKA</name>
<protein>
    <submittedName>
        <fullName evidence="2">Uncharacterized protein</fullName>
    </submittedName>
</protein>